<sequence>MAQFSTAFEEANFCAGATQIHTHSPTCLKYSLGRNKRRGGLCRFKAPWKLIERTSLTADGVLEIRRTHPMVNRWNKAMAIGLRHNHDISFIATQRKTMALVYYVTNYATKVEDPIWKRVAAAAELLPAALTAEPRVGCRGGSWRKDQLRGCLRPSRRCLAEPVPLRLRIPREAPARQRKGRSGTWGEMPFDSGWASGKEWVQVLRRPGKLAVVCLDGYLSKDFGQRDEEVCRDRAAVPHLALFVPWESFLEEEEGTIGDIWARARASLQPRISCLVDNVQLLRRSAEDAKRDAKQWAASSGDTVGAPPGEGEELGHADKADGSVFQSDDVGNATRLLDVLRSAAGASQITAGSR</sequence>
<feature type="region of interest" description="Disordered" evidence="1">
    <location>
        <begin position="293"/>
        <end position="326"/>
    </location>
</feature>
<organism evidence="2 3">
    <name type="scientific">Hirsutella minnesotensis 3608</name>
    <dbReference type="NCBI Taxonomy" id="1043627"/>
    <lineage>
        <taxon>Eukaryota</taxon>
        <taxon>Fungi</taxon>
        <taxon>Dikarya</taxon>
        <taxon>Ascomycota</taxon>
        <taxon>Pezizomycotina</taxon>
        <taxon>Sordariomycetes</taxon>
        <taxon>Hypocreomycetidae</taxon>
        <taxon>Hypocreales</taxon>
        <taxon>Ophiocordycipitaceae</taxon>
        <taxon>Hirsutella</taxon>
    </lineage>
</organism>
<evidence type="ECO:0000256" key="1">
    <source>
        <dbReference type="SAM" id="MobiDB-lite"/>
    </source>
</evidence>
<dbReference type="EMBL" id="KQ030659">
    <property type="protein sequence ID" value="KJZ69982.1"/>
    <property type="molecule type" value="Genomic_DNA"/>
</dbReference>
<proteinExistence type="predicted"/>
<protein>
    <submittedName>
        <fullName evidence="2">Uncharacterized protein</fullName>
    </submittedName>
</protein>
<name>A0A0F7ZX25_9HYPO</name>
<dbReference type="OrthoDB" id="5098383at2759"/>
<keyword evidence="3" id="KW-1185">Reference proteome</keyword>
<accession>A0A0F7ZX25</accession>
<dbReference type="Proteomes" id="UP000054481">
    <property type="component" value="Unassembled WGS sequence"/>
</dbReference>
<reference evidence="2 3" key="1">
    <citation type="journal article" date="2014" name="Genome Biol. Evol.">
        <title>Comparative genomics and transcriptomics analyses reveal divergent lifestyle features of nematode endoparasitic fungus Hirsutella minnesotensis.</title>
        <authorList>
            <person name="Lai Y."/>
            <person name="Liu K."/>
            <person name="Zhang X."/>
            <person name="Zhang X."/>
            <person name="Li K."/>
            <person name="Wang N."/>
            <person name="Shu C."/>
            <person name="Wu Y."/>
            <person name="Wang C."/>
            <person name="Bushley K.E."/>
            <person name="Xiang M."/>
            <person name="Liu X."/>
        </authorList>
    </citation>
    <scope>NUCLEOTIDE SEQUENCE [LARGE SCALE GENOMIC DNA]</scope>
    <source>
        <strain evidence="2 3">3608</strain>
    </source>
</reference>
<evidence type="ECO:0000313" key="2">
    <source>
        <dbReference type="EMBL" id="KJZ69982.1"/>
    </source>
</evidence>
<evidence type="ECO:0000313" key="3">
    <source>
        <dbReference type="Proteomes" id="UP000054481"/>
    </source>
</evidence>
<gene>
    <name evidence="2" type="ORF">HIM_10627</name>
</gene>
<dbReference type="AlphaFoldDB" id="A0A0F7ZX25"/>